<feature type="region of interest" description="Disordered" evidence="4">
    <location>
        <begin position="517"/>
        <end position="581"/>
    </location>
</feature>
<dbReference type="EMBL" id="CM002238">
    <property type="protein sequence ID" value="ESA43366.1"/>
    <property type="molecule type" value="Genomic_DNA"/>
</dbReference>
<feature type="compositionally biased region" description="Basic residues" evidence="4">
    <location>
        <begin position="517"/>
        <end position="531"/>
    </location>
</feature>
<dbReference type="GeneID" id="3873411"/>
<protein>
    <submittedName>
        <fullName evidence="6">dTDP-D-glucose 4,6-dehydratase</fullName>
    </submittedName>
</protein>
<evidence type="ECO:0000256" key="1">
    <source>
        <dbReference type="ARBA" id="ARBA00001911"/>
    </source>
</evidence>
<keyword evidence="7" id="KW-1185">Reference proteome</keyword>
<dbReference type="SUPFAM" id="SSF51735">
    <property type="entry name" value="NAD(P)-binding Rossmann-fold domains"/>
    <property type="match status" value="1"/>
</dbReference>
<dbReference type="STRING" id="367110.U9W3B1"/>
<dbReference type="Gene3D" id="3.40.50.720">
    <property type="entry name" value="NAD(P)-binding Rossmann-like Domain"/>
    <property type="match status" value="1"/>
</dbReference>
<keyword evidence="3" id="KW-0456">Lyase</keyword>
<dbReference type="OrthoDB" id="331544at2759"/>
<evidence type="ECO:0000256" key="2">
    <source>
        <dbReference type="ARBA" id="ARBA00023027"/>
    </source>
</evidence>
<evidence type="ECO:0000313" key="7">
    <source>
        <dbReference type="Proteomes" id="UP000001805"/>
    </source>
</evidence>
<dbReference type="InterPro" id="IPR036291">
    <property type="entry name" value="NAD(P)-bd_dom_sf"/>
</dbReference>
<reference evidence="6 7" key="1">
    <citation type="journal article" date="2003" name="Nature">
        <title>The genome sequence of the filamentous fungus Neurospora crassa.</title>
        <authorList>
            <person name="Galagan J.E."/>
            <person name="Calvo S.E."/>
            <person name="Borkovich K.A."/>
            <person name="Selker E.U."/>
            <person name="Read N.D."/>
            <person name="Jaffe D."/>
            <person name="FitzHugh W."/>
            <person name="Ma L.J."/>
            <person name="Smirnov S."/>
            <person name="Purcell S."/>
            <person name="Rehman B."/>
            <person name="Elkins T."/>
            <person name="Engels R."/>
            <person name="Wang S."/>
            <person name="Nielsen C.B."/>
            <person name="Butler J."/>
            <person name="Endrizzi M."/>
            <person name="Qui D."/>
            <person name="Ianakiev P."/>
            <person name="Bell-Pedersen D."/>
            <person name="Nelson M.A."/>
            <person name="Werner-Washburne M."/>
            <person name="Selitrennikoff C.P."/>
            <person name="Kinsey J.A."/>
            <person name="Braun E.L."/>
            <person name="Zelter A."/>
            <person name="Schulte U."/>
            <person name="Kothe G.O."/>
            <person name="Jedd G."/>
            <person name="Mewes W."/>
            <person name="Staben C."/>
            <person name="Marcotte E."/>
            <person name="Greenberg D."/>
            <person name="Roy A."/>
            <person name="Foley K."/>
            <person name="Naylor J."/>
            <person name="Stange-Thomann N."/>
            <person name="Barrett R."/>
            <person name="Gnerre S."/>
            <person name="Kamal M."/>
            <person name="Kamvysselis M."/>
            <person name="Mauceli E."/>
            <person name="Bielke C."/>
            <person name="Rudd S."/>
            <person name="Frishman D."/>
            <person name="Krystofova S."/>
            <person name="Rasmussen C."/>
            <person name="Metzenberg R.L."/>
            <person name="Perkins D.D."/>
            <person name="Kroken S."/>
            <person name="Cogoni C."/>
            <person name="Macino G."/>
            <person name="Catcheside D."/>
            <person name="Li W."/>
            <person name="Pratt R.J."/>
            <person name="Osmani S.A."/>
            <person name="DeSouza C.P."/>
            <person name="Glass L."/>
            <person name="Orbach M.J."/>
            <person name="Berglund J.A."/>
            <person name="Voelker R."/>
            <person name="Yarden O."/>
            <person name="Plamann M."/>
            <person name="Seiler S."/>
            <person name="Dunlap J."/>
            <person name="Radford A."/>
            <person name="Aramayo R."/>
            <person name="Natvig D.O."/>
            <person name="Alex L.A."/>
            <person name="Mannhaupt G."/>
            <person name="Ebbole D.J."/>
            <person name="Freitag M."/>
            <person name="Paulsen I."/>
            <person name="Sachs M.S."/>
            <person name="Lander E.S."/>
            <person name="Nusbaum C."/>
            <person name="Birren B."/>
        </authorList>
    </citation>
    <scope>NUCLEOTIDE SEQUENCE [LARGE SCALE GENOMIC DNA]</scope>
    <source>
        <strain evidence="7">ATCC 24698 / 74-OR23-1A / CBS 708.71 / DSM 1257 / FGSC 987</strain>
    </source>
</reference>
<dbReference type="Pfam" id="PF16363">
    <property type="entry name" value="GDP_Man_Dehyd"/>
    <property type="match status" value="1"/>
</dbReference>
<feature type="domain" description="NAD(P)-binding" evidence="5">
    <location>
        <begin position="107"/>
        <end position="439"/>
    </location>
</feature>
<evidence type="ECO:0000259" key="5">
    <source>
        <dbReference type="Pfam" id="PF16363"/>
    </source>
</evidence>
<comment type="cofactor">
    <cofactor evidence="1">
        <name>NAD(+)</name>
        <dbReference type="ChEBI" id="CHEBI:57540"/>
    </cofactor>
</comment>
<evidence type="ECO:0000313" key="6">
    <source>
        <dbReference type="EMBL" id="ESA43366.1"/>
    </source>
</evidence>
<sequence length="648" mass="73449">MFHCTFYSSGVRIRLYANSRVAHKEGCTASSHFAIRPCFFGYSRGGQNQIMTFATQEPTSRYNSAVTPISPSSQLESPFEVNEIWRDAPVFTGTTKFDPLPDVKNIMVTGGAGFIACWVVRHLVLTYPEAYNVVSFDKLDYCASLNNTRVLEHEPNFSFYRGDITNPSEVMDCLERYNIDTIFHFAAQSHVDLSFGNPFGFTHTNVYGTHVLLESARKAGIKRFIHVSTDEVYGEVKDDEDDLLETSILAPTNPYAASKAAAEMLVNSYKKSFKLPIIIVRSNNVYGPHQYPEKIIPKFTCLLARGEPVVLHGDGSPTRRYLFAGDAADAFDTILHRGQLGEIYNVGSYDEISNLSLCHKLLTEMEIIPCRSPTSSPPCNYTTSPPSSSPLGAEQEEIHRWVKYTHDRPFNDHRYAVDGTKLRKLGWEPKTTFEEGLRITVDWYRRFGERWWDDITNVLRPFPITAGGEDGVMDQEVAEMCDKPVTLESRENTGVRKSSDILKEASGSFRSRHQQYQHQHHHKHRTRKYLHHTRETSRDNTDYYSSRIPRSCALASPRPRELASSTGLVSPGITLDEDDGFDDEDTAYNPLTIVYDDEARSRKKRKLSIVVDDITNDSHRFNKKARGDITQEGGRCAKLSWTGLTRTL</sequence>
<keyword evidence="2" id="KW-0520">NAD</keyword>
<gene>
    <name evidence="6" type="ORF">NCU00403</name>
</gene>
<dbReference type="RefSeq" id="XP_011393833.1">
    <property type="nucleotide sequence ID" value="XM_011395531.1"/>
</dbReference>
<dbReference type="InParanoid" id="U9W3B1"/>
<feature type="compositionally biased region" description="Basic and acidic residues" evidence="4">
    <location>
        <begin position="532"/>
        <end position="541"/>
    </location>
</feature>
<proteinExistence type="predicted"/>
<dbReference type="CDD" id="cd05246">
    <property type="entry name" value="dTDP_GD_SDR_e"/>
    <property type="match status" value="1"/>
</dbReference>
<dbReference type="VEuPathDB" id="FungiDB:NCU00403"/>
<organism evidence="6 7">
    <name type="scientific">Neurospora crassa (strain ATCC 24698 / 74-OR23-1A / CBS 708.71 / DSM 1257 / FGSC 987)</name>
    <dbReference type="NCBI Taxonomy" id="367110"/>
    <lineage>
        <taxon>Eukaryota</taxon>
        <taxon>Fungi</taxon>
        <taxon>Dikarya</taxon>
        <taxon>Ascomycota</taxon>
        <taxon>Pezizomycotina</taxon>
        <taxon>Sordariomycetes</taxon>
        <taxon>Sordariomycetidae</taxon>
        <taxon>Sordariales</taxon>
        <taxon>Sordariaceae</taxon>
        <taxon>Neurospora</taxon>
    </lineage>
</organism>
<dbReference type="InterPro" id="IPR005888">
    <property type="entry name" value="dTDP_Gluc_deHydtase"/>
</dbReference>
<accession>U9W3B1</accession>
<dbReference type="AlphaFoldDB" id="U9W3B1"/>
<dbReference type="Gene3D" id="3.90.25.10">
    <property type="entry name" value="UDP-galactose 4-epimerase, domain 1"/>
    <property type="match status" value="1"/>
</dbReference>
<dbReference type="FunFam" id="3.40.50.720:FF:000304">
    <property type="entry name" value="UDP-glucose 4,6-dehydratase"/>
    <property type="match status" value="1"/>
</dbReference>
<dbReference type="KEGG" id="ncr:NCU00403"/>
<dbReference type="GO" id="GO:0008460">
    <property type="term" value="F:dTDP-glucose 4,6-dehydratase activity"/>
    <property type="evidence" value="ECO:0000318"/>
    <property type="project" value="GO_Central"/>
</dbReference>
<evidence type="ECO:0000256" key="4">
    <source>
        <dbReference type="SAM" id="MobiDB-lite"/>
    </source>
</evidence>
<evidence type="ECO:0000256" key="3">
    <source>
        <dbReference type="ARBA" id="ARBA00023239"/>
    </source>
</evidence>
<name>U9W3B1_NEUCR</name>
<dbReference type="Proteomes" id="UP000001805">
    <property type="component" value="Chromosome 3, Linkage Group III"/>
</dbReference>
<dbReference type="InterPro" id="IPR016040">
    <property type="entry name" value="NAD(P)-bd_dom"/>
</dbReference>
<dbReference type="PANTHER" id="PTHR43000">
    <property type="entry name" value="DTDP-D-GLUCOSE 4,6-DEHYDRATASE-RELATED"/>
    <property type="match status" value="1"/>
</dbReference>
<dbReference type="GO" id="GO:0009225">
    <property type="term" value="P:nucleotide-sugar metabolic process"/>
    <property type="evidence" value="ECO:0007669"/>
    <property type="project" value="InterPro"/>
</dbReference>
<dbReference type="SMR" id="U9W3B1"/>